<evidence type="ECO:0000256" key="1">
    <source>
        <dbReference type="SAM" id="MobiDB-lite"/>
    </source>
</evidence>
<sequence>MRGMFHQHQPQQLCVSRKRERPADAEADADAQHGSALAPARPSGDAIEHELKRLRLAQARDGDRPSWWRHGQQLRVATAGAMEDEQADRDDGDTAMADAWVDESFSYRQINATLRDCHFLRQLRRFQAERLSYLDRRPPSDAVVATTASATAALCSFPRY</sequence>
<dbReference type="Proteomes" id="UP001209570">
    <property type="component" value="Unassembled WGS sequence"/>
</dbReference>
<evidence type="ECO:0000313" key="3">
    <source>
        <dbReference type="Proteomes" id="UP001209570"/>
    </source>
</evidence>
<keyword evidence="3" id="KW-1185">Reference proteome</keyword>
<name>A0AAD5Q409_PYTIN</name>
<reference evidence="2" key="1">
    <citation type="submission" date="2021-12" db="EMBL/GenBank/DDBJ databases">
        <title>Prjna785345.</title>
        <authorList>
            <person name="Rujirawat T."/>
            <person name="Krajaejun T."/>
        </authorList>
    </citation>
    <scope>NUCLEOTIDE SEQUENCE</scope>
    <source>
        <strain evidence="2">Pi057C3</strain>
    </source>
</reference>
<feature type="region of interest" description="Disordered" evidence="1">
    <location>
        <begin position="1"/>
        <end position="44"/>
    </location>
</feature>
<comment type="caution">
    <text evidence="2">The sequence shown here is derived from an EMBL/GenBank/DDBJ whole genome shotgun (WGS) entry which is preliminary data.</text>
</comment>
<dbReference type="EMBL" id="JAKCXM010000317">
    <property type="protein sequence ID" value="KAJ0395953.1"/>
    <property type="molecule type" value="Genomic_DNA"/>
</dbReference>
<dbReference type="AlphaFoldDB" id="A0AAD5Q409"/>
<evidence type="ECO:0000313" key="2">
    <source>
        <dbReference type="EMBL" id="KAJ0395953.1"/>
    </source>
</evidence>
<accession>A0AAD5Q409</accession>
<proteinExistence type="predicted"/>
<organism evidence="2 3">
    <name type="scientific">Pythium insidiosum</name>
    <name type="common">Pythiosis disease agent</name>
    <dbReference type="NCBI Taxonomy" id="114742"/>
    <lineage>
        <taxon>Eukaryota</taxon>
        <taxon>Sar</taxon>
        <taxon>Stramenopiles</taxon>
        <taxon>Oomycota</taxon>
        <taxon>Peronosporomycetes</taxon>
        <taxon>Pythiales</taxon>
        <taxon>Pythiaceae</taxon>
        <taxon>Pythium</taxon>
    </lineage>
</organism>
<gene>
    <name evidence="2" type="ORF">P43SY_003313</name>
</gene>
<protein>
    <submittedName>
        <fullName evidence="2">Uncharacterized protein</fullName>
    </submittedName>
</protein>